<accession>A0A060ZTU7</accession>
<feature type="region of interest" description="Disordered" evidence="1">
    <location>
        <begin position="1"/>
        <end position="35"/>
    </location>
</feature>
<evidence type="ECO:0000256" key="1">
    <source>
        <dbReference type="SAM" id="MobiDB-lite"/>
    </source>
</evidence>
<protein>
    <submittedName>
        <fullName evidence="2">Uncharacterized protein</fullName>
    </submittedName>
</protein>
<organism evidence="2">
    <name type="scientific">Streptomyces iranensis</name>
    <dbReference type="NCBI Taxonomy" id="576784"/>
    <lineage>
        <taxon>Bacteria</taxon>
        <taxon>Bacillati</taxon>
        <taxon>Actinomycetota</taxon>
        <taxon>Actinomycetes</taxon>
        <taxon>Kitasatosporales</taxon>
        <taxon>Streptomycetaceae</taxon>
        <taxon>Streptomyces</taxon>
        <taxon>Streptomyces violaceusniger group</taxon>
    </lineage>
</organism>
<feature type="compositionally biased region" description="Basic and acidic residues" evidence="1">
    <location>
        <begin position="1"/>
        <end position="19"/>
    </location>
</feature>
<evidence type="ECO:0000313" key="3">
    <source>
        <dbReference type="EMBL" id="MBP2061545.1"/>
    </source>
</evidence>
<reference evidence="3 4" key="2">
    <citation type="submission" date="2021-03" db="EMBL/GenBank/DDBJ databases">
        <title>Genomic Encyclopedia of Type Strains, Phase IV (KMG-IV): sequencing the most valuable type-strain genomes for metagenomic binning, comparative biology and taxonomic classification.</title>
        <authorList>
            <person name="Goeker M."/>
        </authorList>
    </citation>
    <scope>NUCLEOTIDE SEQUENCE [LARGE SCALE GENOMIC DNA]</scope>
    <source>
        <strain evidence="3 4">DSM 41954</strain>
    </source>
</reference>
<evidence type="ECO:0000313" key="4">
    <source>
        <dbReference type="Proteomes" id="UP000756710"/>
    </source>
</evidence>
<evidence type="ECO:0000313" key="2">
    <source>
        <dbReference type="EMBL" id="CDR09632.1"/>
    </source>
</evidence>
<proteinExistence type="predicted"/>
<keyword evidence="4" id="KW-1185">Reference proteome</keyword>
<name>A0A060ZTU7_9ACTN</name>
<reference evidence="2" key="1">
    <citation type="submission" date="2014-05" db="EMBL/GenBank/DDBJ databases">
        <authorList>
            <person name="Horn Fabian"/>
        </authorList>
    </citation>
    <scope>NUCLEOTIDE SEQUENCE</scope>
</reference>
<dbReference type="AlphaFoldDB" id="A0A060ZTU7"/>
<dbReference type="RefSeq" id="WP_209468654.1">
    <property type="nucleotide sequence ID" value="NZ_BAABDR010000045.1"/>
</dbReference>
<feature type="compositionally biased region" description="Basic and acidic residues" evidence="1">
    <location>
        <begin position="26"/>
        <end position="35"/>
    </location>
</feature>
<gene>
    <name evidence="3" type="ORF">J2Z30_002554</name>
    <name evidence="2" type="ORF">SIRAN6237</name>
</gene>
<dbReference type="EMBL" id="LK022848">
    <property type="protein sequence ID" value="CDR09632.1"/>
    <property type="molecule type" value="Genomic_DNA"/>
</dbReference>
<dbReference type="HOGENOM" id="CLU_2636551_0_0_11"/>
<sequence length="77" mass="9058">MEKRRGDEYRPGMRVRMIDNRNPARQTRDGVIKDRSWGRDRGKPIWWFTVVFDGDDDTEERVYSPGEIVSGIENAQS</sequence>
<dbReference type="EMBL" id="JAGGLR010000006">
    <property type="protein sequence ID" value="MBP2061545.1"/>
    <property type="molecule type" value="Genomic_DNA"/>
</dbReference>
<dbReference type="Proteomes" id="UP000756710">
    <property type="component" value="Unassembled WGS sequence"/>
</dbReference>